<keyword evidence="1" id="KW-1133">Transmembrane helix</keyword>
<proteinExistence type="predicted"/>
<keyword evidence="1" id="KW-0472">Membrane</keyword>
<name>A0A2R8A7G1_9RHOB</name>
<feature type="transmembrane region" description="Helical" evidence="1">
    <location>
        <begin position="128"/>
        <end position="149"/>
    </location>
</feature>
<dbReference type="RefSeq" id="WP_108780903.1">
    <property type="nucleotide sequence ID" value="NZ_OMKW01000001.1"/>
</dbReference>
<feature type="transmembrane region" description="Helical" evidence="1">
    <location>
        <begin position="55"/>
        <end position="73"/>
    </location>
</feature>
<feature type="transmembrane region" description="Helical" evidence="1">
    <location>
        <begin position="230"/>
        <end position="253"/>
    </location>
</feature>
<feature type="transmembrane region" description="Helical" evidence="1">
    <location>
        <begin position="169"/>
        <end position="191"/>
    </location>
</feature>
<dbReference type="EMBL" id="OMKW01000001">
    <property type="protein sequence ID" value="SPF28174.1"/>
    <property type="molecule type" value="Genomic_DNA"/>
</dbReference>
<dbReference type="Proteomes" id="UP000244932">
    <property type="component" value="Unassembled WGS sequence"/>
</dbReference>
<feature type="transmembrane region" description="Helical" evidence="1">
    <location>
        <begin position="341"/>
        <end position="363"/>
    </location>
</feature>
<organism evidence="2 3">
    <name type="scientific">Pontivivens insulae</name>
    <dbReference type="NCBI Taxonomy" id="1639689"/>
    <lineage>
        <taxon>Bacteria</taxon>
        <taxon>Pseudomonadati</taxon>
        <taxon>Pseudomonadota</taxon>
        <taxon>Alphaproteobacteria</taxon>
        <taxon>Rhodobacterales</taxon>
        <taxon>Paracoccaceae</taxon>
        <taxon>Pontivivens</taxon>
    </lineage>
</organism>
<evidence type="ECO:0000256" key="1">
    <source>
        <dbReference type="SAM" id="Phobius"/>
    </source>
</evidence>
<keyword evidence="3" id="KW-1185">Reference proteome</keyword>
<feature type="transmembrane region" description="Helical" evidence="1">
    <location>
        <begin position="31"/>
        <end position="49"/>
    </location>
</feature>
<dbReference type="OrthoDB" id="9921448at2"/>
<feature type="transmembrane region" description="Helical" evidence="1">
    <location>
        <begin position="80"/>
        <end position="97"/>
    </location>
</feature>
<evidence type="ECO:0000313" key="2">
    <source>
        <dbReference type="EMBL" id="SPF28174.1"/>
    </source>
</evidence>
<feature type="transmembrane region" description="Helical" evidence="1">
    <location>
        <begin position="369"/>
        <end position="393"/>
    </location>
</feature>
<accession>A0A2R8A7G1</accession>
<evidence type="ECO:0000313" key="3">
    <source>
        <dbReference type="Proteomes" id="UP000244932"/>
    </source>
</evidence>
<keyword evidence="1" id="KW-0812">Transmembrane</keyword>
<gene>
    <name evidence="2" type="ORF">POI8812_00472</name>
</gene>
<reference evidence="2 3" key="1">
    <citation type="submission" date="2018-03" db="EMBL/GenBank/DDBJ databases">
        <authorList>
            <person name="Keele B.F."/>
        </authorList>
    </citation>
    <scope>NUCLEOTIDE SEQUENCE [LARGE SCALE GENOMIC DNA]</scope>
    <source>
        <strain evidence="2 3">CeCT 8812</strain>
    </source>
</reference>
<protein>
    <submittedName>
        <fullName evidence="2">Uncharacterized protein</fullName>
    </submittedName>
</protein>
<sequence length="412" mass="46270">MSRLWKAEWNLEYSHRFAFLGARETLSERPLLAHAIVSLATAQMVAAGLAATDGIVQSGIEVVLAALLAIVVAGTPIRRWEICLLGLLIVVTGFSFVTQSFHIAAVNAKQNVLGVLALVVFSRTRFRIWWIWFLVFLSVGLVYLGRYHFNLVLPYLHLFADPELNASRFGGLFLNVHYNAFFLAAMFTALITVSRIHWLGLWVMYLTASKFVALAYIAQLGWRLFGKRFLGYRGLAIIGCITVGGIFAVEPYLAELIDQRRFNSLYIILYQIGNIEYYERLVQFIPSSAIPIELNESFNIQALLVAGRICENHSEYLLAAYALDTVERCLIIWPHDGSNEIGLFALATHMGLPLGAAFLFLLLRAAKGFRLLILFSLIHNFFLLSPLILYIMLNYPPRGAVLFMSGQKARVA</sequence>
<feature type="transmembrane region" description="Helical" evidence="1">
    <location>
        <begin position="198"/>
        <end position="218"/>
    </location>
</feature>
<dbReference type="AlphaFoldDB" id="A0A2R8A7G1"/>